<dbReference type="GO" id="GO:0016491">
    <property type="term" value="F:oxidoreductase activity"/>
    <property type="evidence" value="ECO:0007669"/>
    <property type="project" value="InterPro"/>
</dbReference>
<evidence type="ECO:0000259" key="1">
    <source>
        <dbReference type="SMART" id="SM00829"/>
    </source>
</evidence>
<dbReference type="Pfam" id="PF13602">
    <property type="entry name" value="ADH_zinc_N_2"/>
    <property type="match status" value="1"/>
</dbReference>
<dbReference type="InterPro" id="IPR036291">
    <property type="entry name" value="NAD(P)-bd_dom_sf"/>
</dbReference>
<dbReference type="Pfam" id="PF08240">
    <property type="entry name" value="ADH_N"/>
    <property type="match status" value="1"/>
</dbReference>
<dbReference type="SMART" id="SM00829">
    <property type="entry name" value="PKS_ER"/>
    <property type="match status" value="1"/>
</dbReference>
<dbReference type="AlphaFoldDB" id="A0A7H2BCY0"/>
<reference evidence="2 3" key="1">
    <citation type="submission" date="2020-09" db="EMBL/GenBank/DDBJ databases">
        <title>Investigation of environmental microbes.</title>
        <authorList>
            <person name="Ou Y."/>
            <person name="Kang Q."/>
        </authorList>
    </citation>
    <scope>NUCLEOTIDE SEQUENCE [LARGE SCALE GENOMIC DNA]</scope>
    <source>
        <strain evidence="2 3">KJZ-14</strain>
    </source>
</reference>
<dbReference type="SUPFAM" id="SSF50129">
    <property type="entry name" value="GroES-like"/>
    <property type="match status" value="1"/>
</dbReference>
<keyword evidence="3" id="KW-1185">Reference proteome</keyword>
<dbReference type="RefSeq" id="WP_168614183.1">
    <property type="nucleotide sequence ID" value="NZ_BAAAOX010000016.1"/>
</dbReference>
<dbReference type="CDD" id="cd05289">
    <property type="entry name" value="MDR_like_2"/>
    <property type="match status" value="1"/>
</dbReference>
<dbReference type="PANTHER" id="PTHR11695:SF294">
    <property type="entry name" value="RETICULON-4-INTERACTING PROTEIN 1, MITOCHONDRIAL"/>
    <property type="match status" value="1"/>
</dbReference>
<name>A0A7H2BCY0_9MICC</name>
<dbReference type="EMBL" id="CP061539">
    <property type="protein sequence ID" value="QNV37526.1"/>
    <property type="molecule type" value="Genomic_DNA"/>
</dbReference>
<protein>
    <submittedName>
        <fullName evidence="2">NADP-dependent oxidoreductase</fullName>
    </submittedName>
</protein>
<sequence length="329" mass="35276">MRAFVLTHYGQDGIELQNVPAPRVGEHDVLIRVKATSVNPVDTMIRDGKFKPILSRKLPMIMGNDVAGVVIEVGSQVAEFSVGDEVYARPQLNSFGTFADEIAIHEDAVAHKPESLSMNEAAALPLVSLTAWQALTERSSVREGTKVLIHGGTGGVGSAAIQLAKALGAHVATTVSGSKADLARELGADLIIDYRTQNFEDVVSGYDVVLDTQGGETLEKSLGVLAPGGIAISIVGPPTPDFAAELKKPVLKLPMWAMSRKMFKRAKQLGVGYEFLLMHSSGAQLEKMTELVEAGKFKPVIGKVFPFEKTLEAIDFKADKGKVVIEVEQ</sequence>
<dbReference type="InterPro" id="IPR011032">
    <property type="entry name" value="GroES-like_sf"/>
</dbReference>
<accession>A0A7H2BCY0</accession>
<dbReference type="InterPro" id="IPR013154">
    <property type="entry name" value="ADH-like_N"/>
</dbReference>
<proteinExistence type="predicted"/>
<dbReference type="GeneID" id="96624564"/>
<evidence type="ECO:0000313" key="3">
    <source>
        <dbReference type="Proteomes" id="UP000516404"/>
    </source>
</evidence>
<dbReference type="KEGG" id="rter:IDM49_09970"/>
<dbReference type="Gene3D" id="3.40.50.720">
    <property type="entry name" value="NAD(P)-binding Rossmann-like Domain"/>
    <property type="match status" value="1"/>
</dbReference>
<dbReference type="InterPro" id="IPR050700">
    <property type="entry name" value="YIM1/Zinc_Alcohol_DH_Fams"/>
</dbReference>
<gene>
    <name evidence="2" type="ORF">IDM49_09970</name>
</gene>
<organism evidence="2 3">
    <name type="scientific">Rothia terrae</name>
    <dbReference type="NCBI Taxonomy" id="396015"/>
    <lineage>
        <taxon>Bacteria</taxon>
        <taxon>Bacillati</taxon>
        <taxon>Actinomycetota</taxon>
        <taxon>Actinomycetes</taxon>
        <taxon>Micrococcales</taxon>
        <taxon>Micrococcaceae</taxon>
        <taxon>Rothia</taxon>
    </lineage>
</organism>
<feature type="domain" description="Enoyl reductase (ER)" evidence="1">
    <location>
        <begin position="10"/>
        <end position="325"/>
    </location>
</feature>
<dbReference type="Gene3D" id="3.90.180.10">
    <property type="entry name" value="Medium-chain alcohol dehydrogenases, catalytic domain"/>
    <property type="match status" value="1"/>
</dbReference>
<dbReference type="PANTHER" id="PTHR11695">
    <property type="entry name" value="ALCOHOL DEHYDROGENASE RELATED"/>
    <property type="match status" value="1"/>
</dbReference>
<evidence type="ECO:0000313" key="2">
    <source>
        <dbReference type="EMBL" id="QNV37526.1"/>
    </source>
</evidence>
<dbReference type="InterPro" id="IPR020843">
    <property type="entry name" value="ER"/>
</dbReference>
<dbReference type="SUPFAM" id="SSF51735">
    <property type="entry name" value="NAD(P)-binding Rossmann-fold domains"/>
    <property type="match status" value="1"/>
</dbReference>
<dbReference type="Proteomes" id="UP000516404">
    <property type="component" value="Chromosome"/>
</dbReference>